<keyword evidence="2" id="KW-1185">Reference proteome</keyword>
<organism evidence="1 2">
    <name type="scientific">Acorus calamus</name>
    <name type="common">Sweet flag</name>
    <dbReference type="NCBI Taxonomy" id="4465"/>
    <lineage>
        <taxon>Eukaryota</taxon>
        <taxon>Viridiplantae</taxon>
        <taxon>Streptophyta</taxon>
        <taxon>Embryophyta</taxon>
        <taxon>Tracheophyta</taxon>
        <taxon>Spermatophyta</taxon>
        <taxon>Magnoliopsida</taxon>
        <taxon>Liliopsida</taxon>
        <taxon>Acoraceae</taxon>
        <taxon>Acorus</taxon>
    </lineage>
</organism>
<dbReference type="AlphaFoldDB" id="A0AAV9EAT4"/>
<dbReference type="EMBL" id="JAUJYO010000008">
    <property type="protein sequence ID" value="KAK1310640.1"/>
    <property type="molecule type" value="Genomic_DNA"/>
</dbReference>
<protein>
    <submittedName>
        <fullName evidence="1">Uncharacterized protein</fullName>
    </submittedName>
</protein>
<dbReference type="Proteomes" id="UP001180020">
    <property type="component" value="Unassembled WGS sequence"/>
</dbReference>
<reference evidence="1" key="1">
    <citation type="journal article" date="2023" name="Nat. Commun.">
        <title>Diploid and tetraploid genomes of Acorus and the evolution of monocots.</title>
        <authorList>
            <person name="Ma L."/>
            <person name="Liu K.W."/>
            <person name="Li Z."/>
            <person name="Hsiao Y.Y."/>
            <person name="Qi Y."/>
            <person name="Fu T."/>
            <person name="Tang G.D."/>
            <person name="Zhang D."/>
            <person name="Sun W.H."/>
            <person name="Liu D.K."/>
            <person name="Li Y."/>
            <person name="Chen G.Z."/>
            <person name="Liu X.D."/>
            <person name="Liao X.Y."/>
            <person name="Jiang Y.T."/>
            <person name="Yu X."/>
            <person name="Hao Y."/>
            <person name="Huang J."/>
            <person name="Zhao X.W."/>
            <person name="Ke S."/>
            <person name="Chen Y.Y."/>
            <person name="Wu W.L."/>
            <person name="Hsu J.L."/>
            <person name="Lin Y.F."/>
            <person name="Huang M.D."/>
            <person name="Li C.Y."/>
            <person name="Huang L."/>
            <person name="Wang Z.W."/>
            <person name="Zhao X."/>
            <person name="Zhong W.Y."/>
            <person name="Peng D.H."/>
            <person name="Ahmad S."/>
            <person name="Lan S."/>
            <person name="Zhang J.S."/>
            <person name="Tsai W.C."/>
            <person name="Van de Peer Y."/>
            <person name="Liu Z.J."/>
        </authorList>
    </citation>
    <scope>NUCLEOTIDE SEQUENCE</scope>
    <source>
        <strain evidence="1">CP</strain>
    </source>
</reference>
<evidence type="ECO:0000313" key="2">
    <source>
        <dbReference type="Proteomes" id="UP001180020"/>
    </source>
</evidence>
<reference evidence="1" key="2">
    <citation type="submission" date="2023-06" db="EMBL/GenBank/DDBJ databases">
        <authorList>
            <person name="Ma L."/>
            <person name="Liu K.-W."/>
            <person name="Li Z."/>
            <person name="Hsiao Y.-Y."/>
            <person name="Qi Y."/>
            <person name="Fu T."/>
            <person name="Tang G."/>
            <person name="Zhang D."/>
            <person name="Sun W.-H."/>
            <person name="Liu D.-K."/>
            <person name="Li Y."/>
            <person name="Chen G.-Z."/>
            <person name="Liu X.-D."/>
            <person name="Liao X.-Y."/>
            <person name="Jiang Y.-T."/>
            <person name="Yu X."/>
            <person name="Hao Y."/>
            <person name="Huang J."/>
            <person name="Zhao X.-W."/>
            <person name="Ke S."/>
            <person name="Chen Y.-Y."/>
            <person name="Wu W.-L."/>
            <person name="Hsu J.-L."/>
            <person name="Lin Y.-F."/>
            <person name="Huang M.-D."/>
            <person name="Li C.-Y."/>
            <person name="Huang L."/>
            <person name="Wang Z.-W."/>
            <person name="Zhao X."/>
            <person name="Zhong W.-Y."/>
            <person name="Peng D.-H."/>
            <person name="Ahmad S."/>
            <person name="Lan S."/>
            <person name="Zhang J.-S."/>
            <person name="Tsai W.-C."/>
            <person name="Van De Peer Y."/>
            <person name="Liu Z.-J."/>
        </authorList>
    </citation>
    <scope>NUCLEOTIDE SEQUENCE</scope>
    <source>
        <strain evidence="1">CP</strain>
        <tissue evidence="1">Leaves</tissue>
    </source>
</reference>
<evidence type="ECO:0000313" key="1">
    <source>
        <dbReference type="EMBL" id="KAK1310640.1"/>
    </source>
</evidence>
<proteinExistence type="predicted"/>
<comment type="caution">
    <text evidence="1">The sequence shown here is derived from an EMBL/GenBank/DDBJ whole genome shotgun (WGS) entry which is preliminary data.</text>
</comment>
<accession>A0AAV9EAT4</accession>
<name>A0AAV9EAT4_ACOCL</name>
<gene>
    <name evidence="1" type="ORF">QJS10_CPA08g00756</name>
</gene>
<sequence>MRHSSNIGWDPNTKKFTAEPEVWEEFFKINTPIREIRSHNLNNRGLFFNNAVLDKSAPGPQRAVTSPPGWQIWDINNCPTLPVHPVWVPSYAAFPGLPFHLSVIALCYAAKVRFRLKEILKFYQLKPSPRGDGSYYLARRLNVPPLILDVEDTFSGEGLECPSDGELRLEDITKALAFHRLARGCLLLA</sequence>